<evidence type="ECO:0000256" key="4">
    <source>
        <dbReference type="ARBA" id="ARBA00022989"/>
    </source>
</evidence>
<dbReference type="OrthoDB" id="1954652at2"/>
<dbReference type="EMBL" id="CP058561">
    <property type="protein sequence ID" value="QUH31781.1"/>
    <property type="molecule type" value="Genomic_DNA"/>
</dbReference>
<keyword evidence="3 6" id="KW-0812">Transmembrane</keyword>
<dbReference type="Proteomes" id="UP000677305">
    <property type="component" value="Chromosome"/>
</dbReference>
<dbReference type="Pfam" id="PF04277">
    <property type="entry name" value="OAD_gamma"/>
    <property type="match status" value="1"/>
</dbReference>
<evidence type="ECO:0000256" key="6">
    <source>
        <dbReference type="SAM" id="Phobius"/>
    </source>
</evidence>
<evidence type="ECO:0000256" key="3">
    <source>
        <dbReference type="ARBA" id="ARBA00022692"/>
    </source>
</evidence>
<dbReference type="InterPro" id="IPR005899">
    <property type="entry name" value="Na_pump_deCOase"/>
</dbReference>
<dbReference type="GO" id="GO:0015081">
    <property type="term" value="F:sodium ion transmembrane transporter activity"/>
    <property type="evidence" value="ECO:0007669"/>
    <property type="project" value="InterPro"/>
</dbReference>
<dbReference type="GO" id="GO:0036376">
    <property type="term" value="P:sodium ion export across plasma membrane"/>
    <property type="evidence" value="ECO:0007669"/>
    <property type="project" value="InterPro"/>
</dbReference>
<keyword evidence="5 6" id="KW-0472">Membrane</keyword>
<dbReference type="NCBIfam" id="TIGR01195">
    <property type="entry name" value="oadG_fam"/>
    <property type="match status" value="1"/>
</dbReference>
<evidence type="ECO:0000256" key="2">
    <source>
        <dbReference type="ARBA" id="ARBA00022475"/>
    </source>
</evidence>
<comment type="subcellular location">
    <subcellularLocation>
        <location evidence="1">Cell membrane</location>
    </subcellularLocation>
</comment>
<keyword evidence="2" id="KW-1003">Cell membrane</keyword>
<keyword evidence="4 6" id="KW-1133">Transmembrane helix</keyword>
<organism evidence="7 8">
    <name type="scientific">Vallitalea guaymasensis</name>
    <dbReference type="NCBI Taxonomy" id="1185412"/>
    <lineage>
        <taxon>Bacteria</taxon>
        <taxon>Bacillati</taxon>
        <taxon>Bacillota</taxon>
        <taxon>Clostridia</taxon>
        <taxon>Lachnospirales</taxon>
        <taxon>Vallitaleaceae</taxon>
        <taxon>Vallitalea</taxon>
    </lineage>
</organism>
<protein>
    <submittedName>
        <fullName evidence="7">OadG family protein</fullName>
    </submittedName>
</protein>
<accession>A0A8J8SEQ2</accession>
<evidence type="ECO:0000256" key="1">
    <source>
        <dbReference type="ARBA" id="ARBA00004236"/>
    </source>
</evidence>
<name>A0A8J8SEQ2_9FIRM</name>
<evidence type="ECO:0000313" key="7">
    <source>
        <dbReference type="EMBL" id="QUH31781.1"/>
    </source>
</evidence>
<dbReference type="AlphaFoldDB" id="A0A8J8SEQ2"/>
<reference evidence="7 8" key="1">
    <citation type="submission" date="2020-07" db="EMBL/GenBank/DDBJ databases">
        <title>Vallitalea guaymasensis genome.</title>
        <authorList>
            <person name="Postec A."/>
        </authorList>
    </citation>
    <scope>NUCLEOTIDE SEQUENCE [LARGE SCALE GENOMIC DNA]</scope>
    <source>
        <strain evidence="7 8">Ra1766G1</strain>
    </source>
</reference>
<evidence type="ECO:0000313" key="8">
    <source>
        <dbReference type="Proteomes" id="UP000677305"/>
    </source>
</evidence>
<keyword evidence="8" id="KW-1185">Reference proteome</keyword>
<gene>
    <name evidence="7" type="ORF">HYG85_23740</name>
</gene>
<dbReference type="RefSeq" id="WP_113674881.1">
    <property type="nucleotide sequence ID" value="NZ_CP058561.1"/>
</dbReference>
<proteinExistence type="predicted"/>
<sequence>MSNLSEGVIALISGMGIVFAVLILIALIIWAFKFIKQPGKKEVVVPEPLPVQAPVEVEEETDDLELVAVITAAIAASLNTTTDKLQVKSFRKIGSNRSRW</sequence>
<feature type="transmembrane region" description="Helical" evidence="6">
    <location>
        <begin position="12"/>
        <end position="32"/>
    </location>
</feature>
<dbReference type="GO" id="GO:0005886">
    <property type="term" value="C:plasma membrane"/>
    <property type="evidence" value="ECO:0007669"/>
    <property type="project" value="UniProtKB-SubCell"/>
</dbReference>
<evidence type="ECO:0000256" key="5">
    <source>
        <dbReference type="ARBA" id="ARBA00023136"/>
    </source>
</evidence>
<dbReference type="KEGG" id="vgu:HYG85_23740"/>